<keyword evidence="4" id="KW-0418">Kinase</keyword>
<organism evidence="4 5">
    <name type="scientific">Bordetella trematum</name>
    <dbReference type="NCBI Taxonomy" id="123899"/>
    <lineage>
        <taxon>Bacteria</taxon>
        <taxon>Pseudomonadati</taxon>
        <taxon>Pseudomonadota</taxon>
        <taxon>Betaproteobacteria</taxon>
        <taxon>Burkholderiales</taxon>
        <taxon>Alcaligenaceae</taxon>
        <taxon>Bordetella</taxon>
    </lineage>
</organism>
<dbReference type="PANTHER" id="PTHR33540">
    <property type="entry name" value="TRNA THREONYLCARBAMOYLADENOSINE BIOSYNTHESIS PROTEIN TSAE"/>
    <property type="match status" value="1"/>
</dbReference>
<keyword evidence="5" id="KW-1185">Reference proteome</keyword>
<reference evidence="4 5" key="1">
    <citation type="submission" date="2016-04" db="EMBL/GenBank/DDBJ databases">
        <authorList>
            <consortium name="Pathogen Informatics"/>
        </authorList>
    </citation>
    <scope>NUCLEOTIDE SEQUENCE [LARGE SCALE GENOMIC DNA]</scope>
    <source>
        <strain evidence="4 5">H044680328</strain>
    </source>
</reference>
<dbReference type="Gene3D" id="3.90.1200.10">
    <property type="match status" value="1"/>
</dbReference>
<keyword evidence="4" id="KW-0808">Transferase</keyword>
<dbReference type="STRING" id="123899.SAMEA3906487_00476"/>
<dbReference type="GeneID" id="56588113"/>
<dbReference type="OrthoDB" id="9809275at2"/>
<keyword evidence="1" id="KW-0547">Nucleotide-binding</keyword>
<evidence type="ECO:0000313" key="4">
    <source>
        <dbReference type="EMBL" id="SAI66871.1"/>
    </source>
</evidence>
<sequence length="343" mass="39039">MNSPQTDNRLAEIHAWLASLPRELGLDPATLTPVTGDASFRRYFRLQAARGPLIVMDAPPPHEDVRPFVHVAGLLAASGVRVPDILAQSPDQGLLLLSDLGGLNYTQRIRQGVDEATLQHMQRGALQSLLRVQQSAPTGLAAYDSARLREELELFPQWFVKVHHQTELDDATRQSLHQMFDLLSNANGKQPGVLVHRDYHSPNLMFNPDGEPGVIDFQDALYGPITYDLASLITDARTTIEEPQQLDMAIRYWEMARRAGLPVDHDFADFHRAYEWMSLQRNLRILGVFARLTHRDQRDNYLEHMPRMNAYVRQVAQRYGVFAPLVRLLDRLDKRETTVGYTF</sequence>
<dbReference type="GO" id="GO:0016301">
    <property type="term" value="F:kinase activity"/>
    <property type="evidence" value="ECO:0007669"/>
    <property type="project" value="UniProtKB-KW"/>
</dbReference>
<dbReference type="GO" id="GO:0005524">
    <property type="term" value="F:ATP binding"/>
    <property type="evidence" value="ECO:0007669"/>
    <property type="project" value="UniProtKB-KW"/>
</dbReference>
<dbReference type="RefSeq" id="WP_082832925.1">
    <property type="nucleotide sequence ID" value="NZ_CP016340.1"/>
</dbReference>
<name>A0A157S9D7_9BORD</name>
<evidence type="ECO:0000256" key="1">
    <source>
        <dbReference type="ARBA" id="ARBA00022741"/>
    </source>
</evidence>
<dbReference type="PATRIC" id="fig|123899.6.peg.459"/>
<dbReference type="KEGG" id="btrm:SAMEA390648700476"/>
<keyword evidence="2" id="KW-0067">ATP-binding</keyword>
<dbReference type="EMBL" id="LT546645">
    <property type="protein sequence ID" value="SAI66871.1"/>
    <property type="molecule type" value="Genomic_DNA"/>
</dbReference>
<dbReference type="Pfam" id="PF01636">
    <property type="entry name" value="APH"/>
    <property type="match status" value="1"/>
</dbReference>
<dbReference type="Proteomes" id="UP000076825">
    <property type="component" value="Chromosome 1"/>
</dbReference>
<dbReference type="eggNOG" id="COG3178">
    <property type="taxonomic scope" value="Bacteria"/>
</dbReference>
<gene>
    <name evidence="4" type="ORF">SAMEA3906487_00476</name>
</gene>
<proteinExistence type="predicted"/>
<evidence type="ECO:0000259" key="3">
    <source>
        <dbReference type="Pfam" id="PF01636"/>
    </source>
</evidence>
<dbReference type="SUPFAM" id="SSF56112">
    <property type="entry name" value="Protein kinase-like (PK-like)"/>
    <property type="match status" value="1"/>
</dbReference>
<evidence type="ECO:0000256" key="2">
    <source>
        <dbReference type="ARBA" id="ARBA00022840"/>
    </source>
</evidence>
<dbReference type="Gene3D" id="3.30.200.20">
    <property type="entry name" value="Phosphorylase Kinase, domain 1"/>
    <property type="match status" value="1"/>
</dbReference>
<evidence type="ECO:0000313" key="5">
    <source>
        <dbReference type="Proteomes" id="UP000076825"/>
    </source>
</evidence>
<protein>
    <submittedName>
        <fullName evidence="4">Predicted phosphotransferase related to Ser/Thr protein kinases</fullName>
    </submittedName>
</protein>
<dbReference type="InterPro" id="IPR011009">
    <property type="entry name" value="Kinase-like_dom_sf"/>
</dbReference>
<feature type="domain" description="Aminoglycoside phosphotransferase" evidence="3">
    <location>
        <begin position="30"/>
        <end position="259"/>
    </location>
</feature>
<accession>A0A157S9D7</accession>
<dbReference type="PANTHER" id="PTHR33540:SF1">
    <property type="entry name" value="N-ACETYLMURAMATE_N-ACETYLGLUCOSAMINE KINASE"/>
    <property type="match status" value="1"/>
</dbReference>
<dbReference type="AlphaFoldDB" id="A0A157S9D7"/>
<dbReference type="InterPro" id="IPR002575">
    <property type="entry name" value="Aminoglycoside_PTrfase"/>
</dbReference>